<dbReference type="Proteomes" id="UP001175227">
    <property type="component" value="Unassembled WGS sequence"/>
</dbReference>
<comment type="caution">
    <text evidence="2">The sequence shown here is derived from an EMBL/GenBank/DDBJ whole genome shotgun (WGS) entry which is preliminary data.</text>
</comment>
<dbReference type="CDD" id="cd03676">
    <property type="entry name" value="NUDIX_Tnr3_like"/>
    <property type="match status" value="1"/>
</dbReference>
<name>A0AA39PIJ5_9AGAR</name>
<dbReference type="PANTHER" id="PTHR13622">
    <property type="entry name" value="THIAMIN PYROPHOSPHOKINASE"/>
    <property type="match status" value="1"/>
</dbReference>
<keyword evidence="3" id="KW-1185">Reference proteome</keyword>
<accession>A0AA39PIJ5</accession>
<dbReference type="SUPFAM" id="SSF55811">
    <property type="entry name" value="Nudix"/>
    <property type="match status" value="1"/>
</dbReference>
<proteinExistence type="predicted"/>
<dbReference type="AlphaFoldDB" id="A0AA39PIJ5"/>
<evidence type="ECO:0000313" key="2">
    <source>
        <dbReference type="EMBL" id="KAK0484942.1"/>
    </source>
</evidence>
<evidence type="ECO:0000313" key="3">
    <source>
        <dbReference type="Proteomes" id="UP001175227"/>
    </source>
</evidence>
<protein>
    <submittedName>
        <fullName evidence="2">Nudix hydrolase 20</fullName>
    </submittedName>
</protein>
<dbReference type="FunFam" id="3.90.79.10:FF:000019">
    <property type="entry name" value="Thiamin pyrophosphokinase, putative"/>
    <property type="match status" value="1"/>
</dbReference>
<dbReference type="GO" id="GO:0044715">
    <property type="term" value="F:8-oxo-dGDP phosphatase activity"/>
    <property type="evidence" value="ECO:0007669"/>
    <property type="project" value="UniProtKB-ARBA"/>
</dbReference>
<gene>
    <name evidence="2" type="ORF">IW261DRAFT_1549504</name>
</gene>
<feature type="domain" description="Nudix hydrolase" evidence="1">
    <location>
        <begin position="175"/>
        <end position="322"/>
    </location>
</feature>
<organism evidence="2 3">
    <name type="scientific">Armillaria novae-zelandiae</name>
    <dbReference type="NCBI Taxonomy" id="153914"/>
    <lineage>
        <taxon>Eukaryota</taxon>
        <taxon>Fungi</taxon>
        <taxon>Dikarya</taxon>
        <taxon>Basidiomycota</taxon>
        <taxon>Agaricomycotina</taxon>
        <taxon>Agaricomycetes</taxon>
        <taxon>Agaricomycetidae</taxon>
        <taxon>Agaricales</taxon>
        <taxon>Marasmiineae</taxon>
        <taxon>Physalacriaceae</taxon>
        <taxon>Armillaria</taxon>
    </lineage>
</organism>
<dbReference type="Gene3D" id="3.90.79.10">
    <property type="entry name" value="Nucleoside Triphosphate Pyrophosphohydrolase"/>
    <property type="match status" value="1"/>
</dbReference>
<reference evidence="2" key="1">
    <citation type="submission" date="2023-06" db="EMBL/GenBank/DDBJ databases">
        <authorList>
            <consortium name="Lawrence Berkeley National Laboratory"/>
            <person name="Ahrendt S."/>
            <person name="Sahu N."/>
            <person name="Indic B."/>
            <person name="Wong-Bajracharya J."/>
            <person name="Merenyi Z."/>
            <person name="Ke H.-M."/>
            <person name="Monk M."/>
            <person name="Kocsube S."/>
            <person name="Drula E."/>
            <person name="Lipzen A."/>
            <person name="Balint B."/>
            <person name="Henrissat B."/>
            <person name="Andreopoulos B."/>
            <person name="Martin F.M."/>
            <person name="Harder C.B."/>
            <person name="Rigling D."/>
            <person name="Ford K.L."/>
            <person name="Foster G.D."/>
            <person name="Pangilinan J."/>
            <person name="Papanicolaou A."/>
            <person name="Barry K."/>
            <person name="LaButti K."/>
            <person name="Viragh M."/>
            <person name="Koriabine M."/>
            <person name="Yan M."/>
            <person name="Riley R."/>
            <person name="Champramary S."/>
            <person name="Plett K.L."/>
            <person name="Tsai I.J."/>
            <person name="Slot J."/>
            <person name="Sipos G."/>
            <person name="Plett J."/>
            <person name="Nagy L.G."/>
            <person name="Grigoriev I.V."/>
        </authorList>
    </citation>
    <scope>NUCLEOTIDE SEQUENCE</scope>
    <source>
        <strain evidence="2">ICMP 16352</strain>
    </source>
</reference>
<dbReference type="PROSITE" id="PS51462">
    <property type="entry name" value="NUDIX"/>
    <property type="match status" value="1"/>
</dbReference>
<evidence type="ECO:0000259" key="1">
    <source>
        <dbReference type="PROSITE" id="PS51462"/>
    </source>
</evidence>
<dbReference type="InterPro" id="IPR000086">
    <property type="entry name" value="NUDIX_hydrolase_dom"/>
</dbReference>
<dbReference type="EMBL" id="JAUEPR010000005">
    <property type="protein sequence ID" value="KAK0484942.1"/>
    <property type="molecule type" value="Genomic_DNA"/>
</dbReference>
<sequence length="356" mass="40757">MPPQQHRHEDRLAFLSFLDLVNICDNVRPHVSSPSPSPFDSERLVPFHLSSSSQAPIVGLLRPIIVEKLKEENAQSRDSGLSELWDIQDARISFRSWLDSPSKRTAAMKELCERWRDTELFPDVCGPKKWRAEMYPIYRDPFGTHDYPKDATSDEGLNYAFEMERSACALFGVVTYGVHMTIYQQNATGLYMWIPTRARTKPTWPGYLDNTVAGGIPSGMSIFDSLVKECMEEASIEEDLVRQYVRGTGAVSYFFRTSAGWLQPEVERYVYDLAIPANHPDPSVFEPKPLDGEVESFEFLHLDDLMPKLRAGLFKPNCAVVIIDLLLRLGRITPGNEPEYMKILTRLHGQFDYERW</sequence>
<keyword evidence="2" id="KW-0378">Hydrolase</keyword>
<dbReference type="PANTHER" id="PTHR13622:SF8">
    <property type="entry name" value="THIAMIN PYROPHOSPHOKINASE 1"/>
    <property type="match status" value="1"/>
</dbReference>
<dbReference type="InterPro" id="IPR015797">
    <property type="entry name" value="NUDIX_hydrolase-like_dom_sf"/>
</dbReference>